<proteinExistence type="predicted"/>
<comment type="caution">
    <text evidence="2">The sequence shown here is derived from an EMBL/GenBank/DDBJ whole genome shotgun (WGS) entry which is preliminary data.</text>
</comment>
<feature type="compositionally biased region" description="Basic residues" evidence="1">
    <location>
        <begin position="128"/>
        <end position="137"/>
    </location>
</feature>
<organism evidence="2 3">
    <name type="scientific">Loxostege sticticalis</name>
    <name type="common">Beet webworm moth</name>
    <dbReference type="NCBI Taxonomy" id="481309"/>
    <lineage>
        <taxon>Eukaryota</taxon>
        <taxon>Metazoa</taxon>
        <taxon>Ecdysozoa</taxon>
        <taxon>Arthropoda</taxon>
        <taxon>Hexapoda</taxon>
        <taxon>Insecta</taxon>
        <taxon>Pterygota</taxon>
        <taxon>Neoptera</taxon>
        <taxon>Endopterygota</taxon>
        <taxon>Lepidoptera</taxon>
        <taxon>Glossata</taxon>
        <taxon>Ditrysia</taxon>
        <taxon>Pyraloidea</taxon>
        <taxon>Crambidae</taxon>
        <taxon>Pyraustinae</taxon>
        <taxon>Loxostege</taxon>
    </lineage>
</organism>
<evidence type="ECO:0000256" key="1">
    <source>
        <dbReference type="SAM" id="MobiDB-lite"/>
    </source>
</evidence>
<sequence length="137" mass="15760">MNILKRKEALANIESRCGAMTSETKNFIQKICYKKSASIDMTRYGFIQDSKVRPINLMMKPLKEQLERIWGKSTLIPNIRKSTTSRRNERAVSTAKPGKTATNQTKPIKKTNEHTNHTRIHDPVRSNFRGKKTSLML</sequence>
<evidence type="ECO:0000313" key="2">
    <source>
        <dbReference type="EMBL" id="KAL0808499.1"/>
    </source>
</evidence>
<name>A0ABD0S5F3_LOXSC</name>
<dbReference type="Proteomes" id="UP001549921">
    <property type="component" value="Unassembled WGS sequence"/>
</dbReference>
<feature type="compositionally biased region" description="Basic and acidic residues" evidence="1">
    <location>
        <begin position="110"/>
        <end position="124"/>
    </location>
</feature>
<gene>
    <name evidence="2" type="ORF">ABMA28_012944</name>
</gene>
<evidence type="ECO:0000313" key="3">
    <source>
        <dbReference type="Proteomes" id="UP001549921"/>
    </source>
</evidence>
<feature type="region of interest" description="Disordered" evidence="1">
    <location>
        <begin position="82"/>
        <end position="137"/>
    </location>
</feature>
<accession>A0ABD0S5F3</accession>
<protein>
    <submittedName>
        <fullName evidence="2">Uncharacterized protein</fullName>
    </submittedName>
</protein>
<dbReference type="EMBL" id="JBEDNZ010000031">
    <property type="protein sequence ID" value="KAL0808499.1"/>
    <property type="molecule type" value="Genomic_DNA"/>
</dbReference>
<reference evidence="2 3" key="1">
    <citation type="submission" date="2024-06" db="EMBL/GenBank/DDBJ databases">
        <title>A chromosome-level genome assembly of beet webworm, Loxostege sticticalis.</title>
        <authorList>
            <person name="Zhang Y."/>
        </authorList>
    </citation>
    <scope>NUCLEOTIDE SEQUENCE [LARGE SCALE GENOMIC DNA]</scope>
    <source>
        <strain evidence="2">AQ028</strain>
        <tissue evidence="2">Male pupae</tissue>
    </source>
</reference>
<dbReference type="AlphaFoldDB" id="A0ABD0S5F3"/>